<evidence type="ECO:0000259" key="2">
    <source>
        <dbReference type="Pfam" id="PF01370"/>
    </source>
</evidence>
<keyword evidence="4" id="KW-1185">Reference proteome</keyword>
<name>A0A8J4UVS5_9MYCE</name>
<dbReference type="CDD" id="cd08946">
    <property type="entry name" value="SDR_e"/>
    <property type="match status" value="1"/>
</dbReference>
<comment type="caution">
    <text evidence="3">The sequence shown here is derived from an EMBL/GenBank/DDBJ whole genome shotgun (WGS) entry which is preliminary data.</text>
</comment>
<dbReference type="OrthoDB" id="16464at2759"/>
<evidence type="ECO:0000313" key="4">
    <source>
        <dbReference type="Proteomes" id="UP000695562"/>
    </source>
</evidence>
<dbReference type="InterPro" id="IPR036291">
    <property type="entry name" value="NAD(P)-bd_dom_sf"/>
</dbReference>
<dbReference type="Proteomes" id="UP000695562">
    <property type="component" value="Unassembled WGS sequence"/>
</dbReference>
<organism evidence="3 4">
    <name type="scientific">Polysphondylium violaceum</name>
    <dbReference type="NCBI Taxonomy" id="133409"/>
    <lineage>
        <taxon>Eukaryota</taxon>
        <taxon>Amoebozoa</taxon>
        <taxon>Evosea</taxon>
        <taxon>Eumycetozoa</taxon>
        <taxon>Dictyostelia</taxon>
        <taxon>Dictyosteliales</taxon>
        <taxon>Dictyosteliaceae</taxon>
        <taxon>Polysphondylium</taxon>
    </lineage>
</organism>
<dbReference type="Gene3D" id="3.40.50.720">
    <property type="entry name" value="NAD(P)-binding Rossmann-like Domain"/>
    <property type="match status" value="1"/>
</dbReference>
<feature type="domain" description="NAD-dependent epimerase/dehydratase" evidence="2">
    <location>
        <begin position="8"/>
        <end position="213"/>
    </location>
</feature>
<dbReference type="SUPFAM" id="SSF51735">
    <property type="entry name" value="NAD(P)-binding Rossmann-fold domains"/>
    <property type="match status" value="1"/>
</dbReference>
<dbReference type="PANTHER" id="PTHR43000">
    <property type="entry name" value="DTDP-D-GLUCOSE 4,6-DEHYDRATASE-RELATED"/>
    <property type="match status" value="1"/>
</dbReference>
<sequence length="335" mass="37223">MQEINEKVLITGGQGFIGSWIAKLLLNENKYEVIILDMKQDHHILEQIMSIDMINKIKFVYSDICNFDHVNQIILENKPSFIIHLAALQIPGCKQNPIVGANVNVIGTLNVFEAAKNLLEKQGKSTNIIYASSAAVCGPSEDYEGVVKDNVGHNPMTFYGVYKQANEGSARVYWSDYKIPSVGLRPFTVYGVGREIGVTSAPTKLLKSCLFARDYNIPFSGKLCVNYVEDIANLFISLGKLKDLQGSHVCNIQGDEITVEEWIAIVKKVLPDQSKSIKISNSGNQLPFPTSFDQDLLDKLLGTKVKTTSPEQGIKSTLEIFESLYDKQLLKSNDL</sequence>
<dbReference type="AlphaFoldDB" id="A0A8J4UVS5"/>
<protein>
    <recommendedName>
        <fullName evidence="2">NAD-dependent epimerase/dehydratase domain-containing protein</fullName>
    </recommendedName>
</protein>
<evidence type="ECO:0000256" key="1">
    <source>
        <dbReference type="ARBA" id="ARBA00007637"/>
    </source>
</evidence>
<evidence type="ECO:0000313" key="3">
    <source>
        <dbReference type="EMBL" id="KAF2076846.1"/>
    </source>
</evidence>
<comment type="similarity">
    <text evidence="1">Belongs to the NAD(P)-dependent epimerase/dehydratase family.</text>
</comment>
<dbReference type="Pfam" id="PF01370">
    <property type="entry name" value="Epimerase"/>
    <property type="match status" value="1"/>
</dbReference>
<dbReference type="EMBL" id="AJWJ01000047">
    <property type="protein sequence ID" value="KAF2076846.1"/>
    <property type="molecule type" value="Genomic_DNA"/>
</dbReference>
<reference evidence="3" key="1">
    <citation type="submission" date="2020-01" db="EMBL/GenBank/DDBJ databases">
        <title>Development of genomics and gene disruption for Polysphondylium violaceum indicates a role for the polyketide synthase stlB in stalk morphogenesis.</title>
        <authorList>
            <person name="Narita B."/>
            <person name="Kawabe Y."/>
            <person name="Kin K."/>
            <person name="Saito T."/>
            <person name="Gibbs R."/>
            <person name="Kuspa A."/>
            <person name="Muzny D."/>
            <person name="Queller D."/>
            <person name="Richards S."/>
            <person name="Strassman J."/>
            <person name="Sucgang R."/>
            <person name="Worley K."/>
            <person name="Schaap P."/>
        </authorList>
    </citation>
    <scope>NUCLEOTIDE SEQUENCE</scope>
    <source>
        <strain evidence="3">QSvi11</strain>
    </source>
</reference>
<gene>
    <name evidence="3" type="ORF">CYY_001874</name>
</gene>
<proteinExistence type="inferred from homology"/>
<dbReference type="InterPro" id="IPR001509">
    <property type="entry name" value="Epimerase_deHydtase"/>
</dbReference>
<accession>A0A8J4UVS5</accession>